<dbReference type="GO" id="GO:0005524">
    <property type="term" value="F:ATP binding"/>
    <property type="evidence" value="ECO:0007669"/>
    <property type="project" value="UniProtKB-UniRule"/>
</dbReference>
<dbReference type="InterPro" id="IPR014016">
    <property type="entry name" value="UvrD-like_ATP-bd"/>
</dbReference>
<keyword evidence="2 9" id="KW-0378">Hydrolase</keyword>
<reference evidence="11 12" key="1">
    <citation type="submission" date="2020-08" db="EMBL/GenBank/DDBJ databases">
        <title>Genome Sequencing of Nocardia wallacei strain FMUON74 and assembly.</title>
        <authorList>
            <person name="Toyokawa M."/>
            <person name="Uesaka K."/>
        </authorList>
    </citation>
    <scope>NUCLEOTIDE SEQUENCE [LARGE SCALE GENOMIC DNA]</scope>
    <source>
        <strain evidence="11 12">FMUON74</strain>
    </source>
</reference>
<keyword evidence="12" id="KW-1185">Reference proteome</keyword>
<organism evidence="11 12">
    <name type="scientific">Nocardia wallacei</name>
    <dbReference type="NCBI Taxonomy" id="480035"/>
    <lineage>
        <taxon>Bacteria</taxon>
        <taxon>Bacillati</taxon>
        <taxon>Actinomycetota</taxon>
        <taxon>Actinomycetes</taxon>
        <taxon>Mycobacteriales</taxon>
        <taxon>Nocardiaceae</taxon>
        <taxon>Nocardia</taxon>
    </lineage>
</organism>
<accession>A0A7G1KTI2</accession>
<dbReference type="Pfam" id="PF13245">
    <property type="entry name" value="AAA_19"/>
    <property type="match status" value="1"/>
</dbReference>
<dbReference type="GO" id="GO:0000725">
    <property type="term" value="P:recombinational repair"/>
    <property type="evidence" value="ECO:0007669"/>
    <property type="project" value="TreeGrafter"/>
</dbReference>
<dbReference type="Pfam" id="PF13361">
    <property type="entry name" value="UvrD_C"/>
    <property type="match status" value="1"/>
</dbReference>
<evidence type="ECO:0000256" key="6">
    <source>
        <dbReference type="ARBA" id="ARBA00034617"/>
    </source>
</evidence>
<evidence type="ECO:0000256" key="4">
    <source>
        <dbReference type="ARBA" id="ARBA00022840"/>
    </source>
</evidence>
<evidence type="ECO:0000313" key="11">
    <source>
        <dbReference type="EMBL" id="BCK57503.1"/>
    </source>
</evidence>
<dbReference type="GO" id="GO:0043138">
    <property type="term" value="F:3'-5' DNA helicase activity"/>
    <property type="evidence" value="ECO:0007669"/>
    <property type="project" value="UniProtKB-EC"/>
</dbReference>
<protein>
    <recommendedName>
        <fullName evidence="7">DNA 3'-5' helicase</fullName>
        <ecNumber evidence="7">5.6.2.4</ecNumber>
    </recommendedName>
</protein>
<gene>
    <name evidence="11" type="ORF">NWFMUON74_52750</name>
</gene>
<evidence type="ECO:0000256" key="9">
    <source>
        <dbReference type="PROSITE-ProRule" id="PRU00560"/>
    </source>
</evidence>
<keyword evidence="5" id="KW-0413">Isomerase</keyword>
<dbReference type="GeneID" id="80349714"/>
<dbReference type="RefSeq" id="WP_232110603.1">
    <property type="nucleotide sequence ID" value="NZ_AP023396.1"/>
</dbReference>
<dbReference type="GO" id="GO:0005829">
    <property type="term" value="C:cytosol"/>
    <property type="evidence" value="ECO:0007669"/>
    <property type="project" value="TreeGrafter"/>
</dbReference>
<evidence type="ECO:0000256" key="2">
    <source>
        <dbReference type="ARBA" id="ARBA00022801"/>
    </source>
</evidence>
<dbReference type="Gene3D" id="3.40.50.300">
    <property type="entry name" value="P-loop containing nucleotide triphosphate hydrolases"/>
    <property type="match status" value="2"/>
</dbReference>
<keyword evidence="1 9" id="KW-0547">Nucleotide-binding</keyword>
<comment type="catalytic activity">
    <reaction evidence="6">
        <text>Couples ATP hydrolysis with the unwinding of duplex DNA by translocating in the 3'-5' direction.</text>
        <dbReference type="EC" id="5.6.2.4"/>
    </reaction>
</comment>
<dbReference type="InterPro" id="IPR014017">
    <property type="entry name" value="DNA_helicase_UvrD-like_C"/>
</dbReference>
<dbReference type="InterPro" id="IPR000212">
    <property type="entry name" value="DNA_helicase_UvrD/REP"/>
</dbReference>
<dbReference type="EMBL" id="AP023396">
    <property type="protein sequence ID" value="BCK57503.1"/>
    <property type="molecule type" value="Genomic_DNA"/>
</dbReference>
<evidence type="ECO:0000313" key="12">
    <source>
        <dbReference type="Proteomes" id="UP000516173"/>
    </source>
</evidence>
<sequence length="629" mass="69373">MLAPESGSTYLLLRVLPHDDAYAWASRHELTVNRATGGIEIGDIAALDALVPDLESENQQTATKLFEHVKDKDLVRLGIDERTRRFARSLTSAEPLEAAQEFLPSTQWQVLYGLAARMTPDEVWAELGAALASENIDVDDIDAAIERSHDRVVVVDGPDELKAVFDNPFALWRIFLHPSQQAVVDATYNGPARVSGGPGTGKTVVALHKARRLAEAGAGPVLFTTFTSTLGDSLQDGIGMLIDDPVTAARVSVCHIDRLANRIFREVHGTPAFVTDEAELWRAAAVSQPHPFTETFLAEEWRQVVLAQQIADEDGYLLADRRGRGRRLGIRQKLQIWGVIAAFEQLLRDRGLWTYETIRREATRILVSRRDKPYRHVVVDEAQDLSPDQWRLLRAAVTPGTDDIFIAGDPHQRIYDNHVTLRDVDINITGRSHRLSINYRTTAEILSWSLGIMRGEPVDDMAGGVDSLAGCRSEVHGRAPGAAGFDSAGAEVNHLVERVRNWLDSGIDPSEIGIATRAKYFGEQIYQALRIAGIPTHLLVQGRAATDAVSVGTMHRMKGLEFRCLAVAGVGATAVPSPSAVTPADEDRHTHERDIRRERSLLFVACTRAREQLSVTWHGPVSPFLSKQV</sequence>
<keyword evidence="3 9" id="KW-0347">Helicase</keyword>
<evidence type="ECO:0000256" key="5">
    <source>
        <dbReference type="ARBA" id="ARBA00023235"/>
    </source>
</evidence>
<dbReference type="GO" id="GO:0003677">
    <property type="term" value="F:DNA binding"/>
    <property type="evidence" value="ECO:0007669"/>
    <property type="project" value="InterPro"/>
</dbReference>
<evidence type="ECO:0000256" key="3">
    <source>
        <dbReference type="ARBA" id="ARBA00022806"/>
    </source>
</evidence>
<dbReference type="PANTHER" id="PTHR11070">
    <property type="entry name" value="UVRD / RECB / PCRA DNA HELICASE FAMILY MEMBER"/>
    <property type="match status" value="1"/>
</dbReference>
<feature type="domain" description="UvrD-like helicase ATP-binding" evidence="10">
    <location>
        <begin position="175"/>
        <end position="442"/>
    </location>
</feature>
<evidence type="ECO:0000259" key="10">
    <source>
        <dbReference type="PROSITE" id="PS51198"/>
    </source>
</evidence>
<evidence type="ECO:0000256" key="8">
    <source>
        <dbReference type="ARBA" id="ARBA00048988"/>
    </source>
</evidence>
<dbReference type="PROSITE" id="PS51198">
    <property type="entry name" value="UVRD_HELICASE_ATP_BIND"/>
    <property type="match status" value="1"/>
</dbReference>
<feature type="binding site" evidence="9">
    <location>
        <begin position="196"/>
        <end position="203"/>
    </location>
    <ligand>
        <name>ATP</name>
        <dbReference type="ChEBI" id="CHEBI:30616"/>
    </ligand>
</feature>
<comment type="catalytic activity">
    <reaction evidence="8">
        <text>ATP + H2O = ADP + phosphate + H(+)</text>
        <dbReference type="Rhea" id="RHEA:13065"/>
        <dbReference type="ChEBI" id="CHEBI:15377"/>
        <dbReference type="ChEBI" id="CHEBI:15378"/>
        <dbReference type="ChEBI" id="CHEBI:30616"/>
        <dbReference type="ChEBI" id="CHEBI:43474"/>
        <dbReference type="ChEBI" id="CHEBI:456216"/>
        <dbReference type="EC" id="5.6.2.4"/>
    </reaction>
</comment>
<dbReference type="SUPFAM" id="SSF52540">
    <property type="entry name" value="P-loop containing nucleoside triphosphate hydrolases"/>
    <property type="match status" value="1"/>
</dbReference>
<dbReference type="GO" id="GO:0033202">
    <property type="term" value="C:DNA helicase complex"/>
    <property type="evidence" value="ECO:0007669"/>
    <property type="project" value="TreeGrafter"/>
</dbReference>
<dbReference type="PANTHER" id="PTHR11070:SF45">
    <property type="entry name" value="DNA 3'-5' HELICASE"/>
    <property type="match status" value="1"/>
</dbReference>
<dbReference type="GO" id="GO:0016787">
    <property type="term" value="F:hydrolase activity"/>
    <property type="evidence" value="ECO:0007669"/>
    <property type="project" value="UniProtKB-UniRule"/>
</dbReference>
<keyword evidence="4 9" id="KW-0067">ATP-binding</keyword>
<name>A0A7G1KTI2_9NOCA</name>
<evidence type="ECO:0000256" key="7">
    <source>
        <dbReference type="ARBA" id="ARBA00034808"/>
    </source>
</evidence>
<dbReference type="InterPro" id="IPR027417">
    <property type="entry name" value="P-loop_NTPase"/>
</dbReference>
<dbReference type="Proteomes" id="UP000516173">
    <property type="component" value="Chromosome"/>
</dbReference>
<evidence type="ECO:0000256" key="1">
    <source>
        <dbReference type="ARBA" id="ARBA00022741"/>
    </source>
</evidence>
<dbReference type="AlphaFoldDB" id="A0A7G1KTI2"/>
<proteinExistence type="predicted"/>
<dbReference type="EC" id="5.6.2.4" evidence="7"/>
<dbReference type="KEGG" id="nwl:NWFMUON74_52750"/>